<dbReference type="InterPro" id="IPR027417">
    <property type="entry name" value="P-loop_NTPase"/>
</dbReference>
<evidence type="ECO:0000313" key="5">
    <source>
        <dbReference type="EMBL" id="QDU22938.1"/>
    </source>
</evidence>
<dbReference type="Pfam" id="PF00005">
    <property type="entry name" value="ABC_tran"/>
    <property type="match status" value="1"/>
</dbReference>
<keyword evidence="6" id="KW-1185">Reference proteome</keyword>
<dbReference type="CDD" id="cd03230">
    <property type="entry name" value="ABC_DR_subfamily_A"/>
    <property type="match status" value="1"/>
</dbReference>
<dbReference type="SMART" id="SM00382">
    <property type="entry name" value="AAA"/>
    <property type="match status" value="1"/>
</dbReference>
<dbReference type="PANTHER" id="PTHR42711">
    <property type="entry name" value="ABC TRANSPORTER ATP-BINDING PROTEIN"/>
    <property type="match status" value="1"/>
</dbReference>
<dbReference type="PROSITE" id="PS50893">
    <property type="entry name" value="ABC_TRANSPORTER_2"/>
    <property type="match status" value="1"/>
</dbReference>
<keyword evidence="3 5" id="KW-0067">ATP-binding</keyword>
<sequence>MIEITTVTKRYGPKVAVKDLSLSVPAGELFAFLGPNGAGKTTTIKMLCGLLFPTTGSVRVGGFDLLTEGDQARALISYVPDQPFLYDKLTGREFLQFTADLYGMPAAKARDKMAEVVELFHLDDFVDDLTERYSHGMRQRTVFAAALIHEPKLLIADEPTVGLDPKSVRELKTLLRRLAAGGTTVFLSTHTLDIAEELADRIGIIDHGRLLGCGTLADLRKHAAVDGNLEDLFLAITEEAGREAATP</sequence>
<evidence type="ECO:0000256" key="3">
    <source>
        <dbReference type="ARBA" id="ARBA00022840"/>
    </source>
</evidence>
<protein>
    <submittedName>
        <fullName evidence="5">Daunorubicin/doxorubicin resistance ATP-binding protein DrrA</fullName>
        <ecNumber evidence="5">3.6.3.-</ecNumber>
    </submittedName>
</protein>
<organism evidence="5 6">
    <name type="scientific">Urbifossiella limnaea</name>
    <dbReference type="NCBI Taxonomy" id="2528023"/>
    <lineage>
        <taxon>Bacteria</taxon>
        <taxon>Pseudomonadati</taxon>
        <taxon>Planctomycetota</taxon>
        <taxon>Planctomycetia</taxon>
        <taxon>Gemmatales</taxon>
        <taxon>Gemmataceae</taxon>
        <taxon>Urbifossiella</taxon>
    </lineage>
</organism>
<dbReference type="PANTHER" id="PTHR42711:SF16">
    <property type="entry name" value="ABC TRANSPORTER ATP-BINDING PROTEIN"/>
    <property type="match status" value="1"/>
</dbReference>
<gene>
    <name evidence="5" type="primary">drrA_3</name>
    <name evidence="5" type="ORF">ETAA1_49270</name>
</gene>
<keyword evidence="2" id="KW-0547">Nucleotide-binding</keyword>
<feature type="domain" description="ABC transporter" evidence="4">
    <location>
        <begin position="2"/>
        <end position="232"/>
    </location>
</feature>
<keyword evidence="1" id="KW-0813">Transport</keyword>
<dbReference type="InterPro" id="IPR003439">
    <property type="entry name" value="ABC_transporter-like_ATP-bd"/>
</dbReference>
<dbReference type="InterPro" id="IPR003593">
    <property type="entry name" value="AAA+_ATPase"/>
</dbReference>
<dbReference type="Proteomes" id="UP000319576">
    <property type="component" value="Chromosome"/>
</dbReference>
<evidence type="ECO:0000256" key="2">
    <source>
        <dbReference type="ARBA" id="ARBA00022741"/>
    </source>
</evidence>
<dbReference type="RefSeq" id="WP_145243046.1">
    <property type="nucleotide sequence ID" value="NZ_CP036273.1"/>
</dbReference>
<evidence type="ECO:0000313" key="6">
    <source>
        <dbReference type="Proteomes" id="UP000319576"/>
    </source>
</evidence>
<dbReference type="EC" id="3.6.3.-" evidence="5"/>
<evidence type="ECO:0000256" key="1">
    <source>
        <dbReference type="ARBA" id="ARBA00022448"/>
    </source>
</evidence>
<keyword evidence="5" id="KW-0378">Hydrolase</keyword>
<name>A0A517XZQ6_9BACT</name>
<dbReference type="GO" id="GO:0016887">
    <property type="term" value="F:ATP hydrolysis activity"/>
    <property type="evidence" value="ECO:0007669"/>
    <property type="project" value="InterPro"/>
</dbReference>
<dbReference type="EMBL" id="CP036273">
    <property type="protein sequence ID" value="QDU22938.1"/>
    <property type="molecule type" value="Genomic_DNA"/>
</dbReference>
<evidence type="ECO:0000259" key="4">
    <source>
        <dbReference type="PROSITE" id="PS50893"/>
    </source>
</evidence>
<dbReference type="SUPFAM" id="SSF52540">
    <property type="entry name" value="P-loop containing nucleoside triphosphate hydrolases"/>
    <property type="match status" value="1"/>
</dbReference>
<proteinExistence type="predicted"/>
<accession>A0A517XZQ6</accession>
<dbReference type="InterPro" id="IPR050763">
    <property type="entry name" value="ABC_transporter_ATP-binding"/>
</dbReference>
<dbReference type="GO" id="GO:0005524">
    <property type="term" value="F:ATP binding"/>
    <property type="evidence" value="ECO:0007669"/>
    <property type="project" value="UniProtKB-KW"/>
</dbReference>
<dbReference type="Gene3D" id="3.40.50.300">
    <property type="entry name" value="P-loop containing nucleotide triphosphate hydrolases"/>
    <property type="match status" value="1"/>
</dbReference>
<dbReference type="AlphaFoldDB" id="A0A517XZQ6"/>
<reference evidence="5 6" key="1">
    <citation type="submission" date="2019-02" db="EMBL/GenBank/DDBJ databases">
        <title>Deep-cultivation of Planctomycetes and their phenomic and genomic characterization uncovers novel biology.</title>
        <authorList>
            <person name="Wiegand S."/>
            <person name="Jogler M."/>
            <person name="Boedeker C."/>
            <person name="Pinto D."/>
            <person name="Vollmers J."/>
            <person name="Rivas-Marin E."/>
            <person name="Kohn T."/>
            <person name="Peeters S.H."/>
            <person name="Heuer A."/>
            <person name="Rast P."/>
            <person name="Oberbeckmann S."/>
            <person name="Bunk B."/>
            <person name="Jeske O."/>
            <person name="Meyerdierks A."/>
            <person name="Storesund J.E."/>
            <person name="Kallscheuer N."/>
            <person name="Luecker S."/>
            <person name="Lage O.M."/>
            <person name="Pohl T."/>
            <person name="Merkel B.J."/>
            <person name="Hornburger P."/>
            <person name="Mueller R.-W."/>
            <person name="Bruemmer F."/>
            <person name="Labrenz M."/>
            <person name="Spormann A.M."/>
            <person name="Op den Camp H."/>
            <person name="Overmann J."/>
            <person name="Amann R."/>
            <person name="Jetten M.S.M."/>
            <person name="Mascher T."/>
            <person name="Medema M.H."/>
            <person name="Devos D.P."/>
            <person name="Kaster A.-K."/>
            <person name="Ovreas L."/>
            <person name="Rohde M."/>
            <person name="Galperin M.Y."/>
            <person name="Jogler C."/>
        </authorList>
    </citation>
    <scope>NUCLEOTIDE SEQUENCE [LARGE SCALE GENOMIC DNA]</scope>
    <source>
        <strain evidence="5 6">ETA_A1</strain>
    </source>
</reference>
<dbReference type="OrthoDB" id="9795548at2"/>
<dbReference type="KEGG" id="uli:ETAA1_49270"/>